<accession>A0A6G9RER2</accession>
<dbReference type="EMBL" id="CP050321">
    <property type="protein sequence ID" value="QIR25410.1"/>
    <property type="molecule type" value="Genomic_DNA"/>
</dbReference>
<reference evidence="2 4" key="2">
    <citation type="submission" date="2020-02" db="EMBL/GenBank/DDBJ databases">
        <title>Whole genome PO2S7.</title>
        <authorList>
            <person name="Singha K.M."/>
        </authorList>
    </citation>
    <scope>NUCLEOTIDE SEQUENCE [LARGE SCALE GENOMIC DNA]</scope>
    <source>
        <strain evidence="2 4">PO2S7</strain>
    </source>
</reference>
<dbReference type="Proteomes" id="UP000197098">
    <property type="component" value="Chromosome"/>
</dbReference>
<dbReference type="EMBL" id="CP022114">
    <property type="protein sequence ID" value="ASG62438.1"/>
    <property type="molecule type" value="Genomic_DNA"/>
</dbReference>
<dbReference type="Proteomes" id="UP000503580">
    <property type="component" value="Chromosome"/>
</dbReference>
<keyword evidence="4" id="KW-1185">Reference proteome</keyword>
<accession>A0A248KFF4</accession>
<reference evidence="1 3" key="1">
    <citation type="submission" date="2017-06" db="EMBL/GenBank/DDBJ databases">
        <title>Origin of plasmid-mediated fosfomycin resistance gene fosA3.</title>
        <authorList>
            <person name="Ito R."/>
            <person name="Pacey M.P."/>
            <person name="Doi Y."/>
        </authorList>
    </citation>
    <scope>NUCLEOTIDE SEQUENCE [LARGE SCALE GENOMIC DNA]</scope>
    <source>
        <strain evidence="1 3">YDC799</strain>
    </source>
</reference>
<organism evidence="1 3">
    <name type="scientific">Kluyvera genomosp. 3</name>
    <dbReference type="NCBI Taxonomy" id="2774055"/>
    <lineage>
        <taxon>Bacteria</taxon>
        <taxon>Pseudomonadati</taxon>
        <taxon>Pseudomonadota</taxon>
        <taxon>Gammaproteobacteria</taxon>
        <taxon>Enterobacterales</taxon>
        <taxon>Enterobacteriaceae</taxon>
        <taxon>Kluyvera</taxon>
    </lineage>
</organism>
<evidence type="ECO:0000313" key="3">
    <source>
        <dbReference type="Proteomes" id="UP000197098"/>
    </source>
</evidence>
<name>A0A248KFF4_9ENTR</name>
<proteinExistence type="predicted"/>
<evidence type="ECO:0000313" key="4">
    <source>
        <dbReference type="Proteomes" id="UP000503580"/>
    </source>
</evidence>
<evidence type="ECO:0000313" key="2">
    <source>
        <dbReference type="EMBL" id="QIR25410.1"/>
    </source>
</evidence>
<gene>
    <name evidence="1" type="ORF">CEW81_00530</name>
    <name evidence="2" type="ORF">GY169_00760</name>
</gene>
<dbReference type="KEGG" id="kgn:GY169_00760"/>
<evidence type="ECO:0000313" key="1">
    <source>
        <dbReference type="EMBL" id="ASG62438.1"/>
    </source>
</evidence>
<sequence>MNWRHAKPINLLIALVVILALLGGLLAAKLMPSESALPTGPVTGGFQMGFYDLMSQRKEIYNVNLHTVRNVLMANITNPDDNRFVLKGKFTPTQKKQGRIYFNLTPIYYSSEQRGLMIEGLVDQLMYSNYWMEPISLSNQSLVVGQNGSIFLYPMPK</sequence>
<protein>
    <submittedName>
        <fullName evidence="1">Uncharacterized protein</fullName>
    </submittedName>
</protein>
<dbReference type="RefSeq" id="WP_167574761.1">
    <property type="nucleotide sequence ID" value="NZ_CP050321.1"/>
</dbReference>
<dbReference type="AlphaFoldDB" id="A0A248KFF4"/>